<protein>
    <submittedName>
        <fullName evidence="1">Uncharacterized protein</fullName>
    </submittedName>
</protein>
<reference evidence="1 2" key="1">
    <citation type="submission" date="2018-07" db="EMBL/GenBank/DDBJ databases">
        <title>A draft genome of a endophytic bacteria, a new species of Pedobacter.</title>
        <authorList>
            <person name="Zhang Z.D."/>
            <person name="Chen Z.J."/>
        </authorList>
    </citation>
    <scope>NUCLEOTIDE SEQUENCE [LARGE SCALE GENOMIC DNA]</scope>
    <source>
        <strain evidence="1 2">RS10</strain>
    </source>
</reference>
<dbReference type="EMBL" id="QNQU01000005">
    <property type="protein sequence ID" value="RBQ08974.1"/>
    <property type="molecule type" value="Genomic_DNA"/>
</dbReference>
<dbReference type="Proteomes" id="UP000252081">
    <property type="component" value="Unassembled WGS sequence"/>
</dbReference>
<organism evidence="1 2">
    <name type="scientific">Pedobacter miscanthi</name>
    <dbReference type="NCBI Taxonomy" id="2259170"/>
    <lineage>
        <taxon>Bacteria</taxon>
        <taxon>Pseudomonadati</taxon>
        <taxon>Bacteroidota</taxon>
        <taxon>Sphingobacteriia</taxon>
        <taxon>Sphingobacteriales</taxon>
        <taxon>Sphingobacteriaceae</taxon>
        <taxon>Pedobacter</taxon>
    </lineage>
</organism>
<sequence>MFPAVSVAKGICERYRFSFRTDISGSLIFDYNSGESEHFGENVHLVPLNGGFWSSRLVDLNIISHIYICSSAMEAIAFIHFNSSRFSKPDGLLFIAISSCYNYPESIVRRLGKVRVNLVLGNDLIDNLRAIKFCMDYKGIQVQFLTENEQVVFKVAERCFSLSQPGLSLRRFFLLAKIRPFFRQYIPKSKISFLHEFLNQ</sequence>
<comment type="caution">
    <text evidence="1">The sequence shown here is derived from an EMBL/GenBank/DDBJ whole genome shotgun (WGS) entry which is preliminary data.</text>
</comment>
<gene>
    <name evidence="1" type="ORF">DRW42_07130</name>
</gene>
<accession>A0A366L6R0</accession>
<dbReference type="AlphaFoldDB" id="A0A366L6R0"/>
<proteinExistence type="predicted"/>
<evidence type="ECO:0000313" key="1">
    <source>
        <dbReference type="EMBL" id="RBQ08974.1"/>
    </source>
</evidence>
<name>A0A366L6R0_9SPHI</name>
<evidence type="ECO:0000313" key="2">
    <source>
        <dbReference type="Proteomes" id="UP000252081"/>
    </source>
</evidence>
<keyword evidence="2" id="KW-1185">Reference proteome</keyword>